<organism evidence="2 3">
    <name type="scientific">Potamilus streckersoni</name>
    <dbReference type="NCBI Taxonomy" id="2493646"/>
    <lineage>
        <taxon>Eukaryota</taxon>
        <taxon>Metazoa</taxon>
        <taxon>Spiralia</taxon>
        <taxon>Lophotrochozoa</taxon>
        <taxon>Mollusca</taxon>
        <taxon>Bivalvia</taxon>
        <taxon>Autobranchia</taxon>
        <taxon>Heteroconchia</taxon>
        <taxon>Palaeoheterodonta</taxon>
        <taxon>Unionida</taxon>
        <taxon>Unionoidea</taxon>
        <taxon>Unionidae</taxon>
        <taxon>Ambleminae</taxon>
        <taxon>Lampsilini</taxon>
        <taxon>Potamilus</taxon>
    </lineage>
</organism>
<proteinExistence type="predicted"/>
<sequence>MFKRFALLLTVASALMLGTQVYGSCFNSPAQIMQIGSKGMVTCEYQGINFLEGATFNTTDCFSCSCSSWGLSCCGFGIKAGLIGVPSGFRVVQYGCDFQIENEGGEDHLPRDTE</sequence>
<feature type="chain" id="PRO_5042240804" evidence="1">
    <location>
        <begin position="24"/>
        <end position="114"/>
    </location>
</feature>
<feature type="signal peptide" evidence="1">
    <location>
        <begin position="1"/>
        <end position="23"/>
    </location>
</feature>
<evidence type="ECO:0000313" key="2">
    <source>
        <dbReference type="EMBL" id="KAK3593695.1"/>
    </source>
</evidence>
<evidence type="ECO:0000256" key="1">
    <source>
        <dbReference type="SAM" id="SignalP"/>
    </source>
</evidence>
<name>A0AAE0SLE6_9BIVA</name>
<accession>A0AAE0SLE6</accession>
<reference evidence="2" key="1">
    <citation type="journal article" date="2021" name="Genome Biol. Evol.">
        <title>A High-Quality Reference Genome for a Parasitic Bivalve with Doubly Uniparental Inheritance (Bivalvia: Unionida).</title>
        <authorList>
            <person name="Smith C.H."/>
        </authorList>
    </citation>
    <scope>NUCLEOTIDE SEQUENCE</scope>
    <source>
        <strain evidence="2">CHS0354</strain>
    </source>
</reference>
<dbReference type="Gene3D" id="2.60.40.1900">
    <property type="entry name" value="Beta-microseminoprotein (PSP94) domain"/>
    <property type="match status" value="1"/>
</dbReference>
<dbReference type="AlphaFoldDB" id="A0AAE0SLE6"/>
<protein>
    <submittedName>
        <fullName evidence="2">Uncharacterized protein</fullName>
    </submittedName>
</protein>
<keyword evidence="1" id="KW-0732">Signal</keyword>
<evidence type="ECO:0000313" key="3">
    <source>
        <dbReference type="Proteomes" id="UP001195483"/>
    </source>
</evidence>
<reference evidence="2" key="2">
    <citation type="journal article" date="2021" name="Genome Biol. Evol.">
        <title>Developing a high-quality reference genome for a parasitic bivalve with doubly uniparental inheritance (Bivalvia: Unionida).</title>
        <authorList>
            <person name="Smith C.H."/>
        </authorList>
    </citation>
    <scope>NUCLEOTIDE SEQUENCE</scope>
    <source>
        <strain evidence="2">CHS0354</strain>
        <tissue evidence="2">Mantle</tissue>
    </source>
</reference>
<dbReference type="EMBL" id="JAEAOA010000822">
    <property type="protein sequence ID" value="KAK3593695.1"/>
    <property type="molecule type" value="Genomic_DNA"/>
</dbReference>
<reference evidence="2" key="3">
    <citation type="submission" date="2023-05" db="EMBL/GenBank/DDBJ databases">
        <authorList>
            <person name="Smith C.H."/>
        </authorList>
    </citation>
    <scope>NUCLEOTIDE SEQUENCE</scope>
    <source>
        <strain evidence="2">CHS0354</strain>
        <tissue evidence="2">Mantle</tissue>
    </source>
</reference>
<gene>
    <name evidence="2" type="ORF">CHS0354_013591</name>
</gene>
<dbReference type="Proteomes" id="UP001195483">
    <property type="component" value="Unassembled WGS sequence"/>
</dbReference>
<keyword evidence="3" id="KW-1185">Reference proteome</keyword>
<comment type="caution">
    <text evidence="2">The sequence shown here is derived from an EMBL/GenBank/DDBJ whole genome shotgun (WGS) entry which is preliminary data.</text>
</comment>